<dbReference type="EMBL" id="CTRP01000003">
    <property type="protein sequence ID" value="CQR70683.1"/>
    <property type="molecule type" value="Genomic_DNA"/>
</dbReference>
<dbReference type="InterPro" id="IPR025306">
    <property type="entry name" value="Zn-bnd_dom_prob"/>
</dbReference>
<dbReference type="GO" id="GO:0006281">
    <property type="term" value="P:DNA repair"/>
    <property type="evidence" value="ECO:0007669"/>
    <property type="project" value="InterPro"/>
</dbReference>
<sequence length="267" mass="31171">MKNFKVDHFNKREDNLVLSEEINAILRAADDIIACGGRTMLAKILKGSKDKKVLQLGLEQNPCYGFFRALKIEEIVAKIDWMIIHDFLEIQYSGKLPMLVFTEKGWILEREQYANELLRQWDEWLAQGIIPESMEYLKDRNRGLILLFLEKIRQTGDERYIPLLEHWVGIEYKKVRQAICRVINHLQSPGDSSCKRIQTEPIGAGELAELLKVDTLTPEVLKCWECGKKFVWSEEEQKFFKLKGFVPPKRCPECRDKKWLGKMGVEV</sequence>
<keyword evidence="3" id="KW-1185">Reference proteome</keyword>
<evidence type="ECO:0000259" key="1">
    <source>
        <dbReference type="SMART" id="SM00956"/>
    </source>
</evidence>
<dbReference type="AlphaFoldDB" id="A0A0U1KUV1"/>
<accession>A0A0U1KUV1</accession>
<dbReference type="GO" id="GO:0043138">
    <property type="term" value="F:3'-5' DNA helicase activity"/>
    <property type="evidence" value="ECO:0007669"/>
    <property type="project" value="InterPro"/>
</dbReference>
<dbReference type="Gene3D" id="1.10.10.10">
    <property type="entry name" value="Winged helix-like DNA-binding domain superfamily/Winged helix DNA-binding domain"/>
    <property type="match status" value="1"/>
</dbReference>
<dbReference type="SMART" id="SM00956">
    <property type="entry name" value="RQC"/>
    <property type="match status" value="1"/>
</dbReference>
<dbReference type="InterPro" id="IPR018982">
    <property type="entry name" value="RQC_domain"/>
</dbReference>
<evidence type="ECO:0000313" key="3">
    <source>
        <dbReference type="Proteomes" id="UP000049855"/>
    </source>
</evidence>
<feature type="domain" description="RQC" evidence="1">
    <location>
        <begin position="18"/>
        <end position="119"/>
    </location>
</feature>
<name>A0A0U1KUV1_9FIRM</name>
<dbReference type="NCBIfam" id="NF041107">
    <property type="entry name" value="RQC_minor_1"/>
    <property type="match status" value="1"/>
</dbReference>
<dbReference type="Pfam" id="PF13451">
    <property type="entry name" value="zf_Tbcl"/>
    <property type="match status" value="1"/>
</dbReference>
<organism evidence="2 3">
    <name type="scientific">Sporomusa ovata</name>
    <dbReference type="NCBI Taxonomy" id="2378"/>
    <lineage>
        <taxon>Bacteria</taxon>
        <taxon>Bacillati</taxon>
        <taxon>Bacillota</taxon>
        <taxon>Negativicutes</taxon>
        <taxon>Selenomonadales</taxon>
        <taxon>Sporomusaceae</taxon>
        <taxon>Sporomusa</taxon>
    </lineage>
</organism>
<dbReference type="InterPro" id="IPR036388">
    <property type="entry name" value="WH-like_DNA-bd_sf"/>
</dbReference>
<dbReference type="Pfam" id="PF09382">
    <property type="entry name" value="RQC"/>
    <property type="match status" value="1"/>
</dbReference>
<protein>
    <recommendedName>
        <fullName evidence="1">RQC domain-containing protein</fullName>
    </recommendedName>
</protein>
<proteinExistence type="predicted"/>
<dbReference type="InterPro" id="IPR036390">
    <property type="entry name" value="WH_DNA-bd_sf"/>
</dbReference>
<dbReference type="Proteomes" id="UP000049855">
    <property type="component" value="Unassembled WGS sequence"/>
</dbReference>
<reference evidence="3" key="1">
    <citation type="submission" date="2015-03" db="EMBL/GenBank/DDBJ databases">
        <authorList>
            <person name="Nijsse Bart"/>
        </authorList>
    </citation>
    <scope>NUCLEOTIDE SEQUENCE [LARGE SCALE GENOMIC DNA]</scope>
</reference>
<dbReference type="RefSeq" id="WP_021169408.1">
    <property type="nucleotide sequence ID" value="NZ_CTRP01000003.1"/>
</dbReference>
<dbReference type="SUPFAM" id="SSF46785">
    <property type="entry name" value="Winged helix' DNA-binding domain"/>
    <property type="match status" value="1"/>
</dbReference>
<evidence type="ECO:0000313" key="2">
    <source>
        <dbReference type="EMBL" id="CQR70683.1"/>
    </source>
</evidence>
<dbReference type="GO" id="GO:0006260">
    <property type="term" value="P:DNA replication"/>
    <property type="evidence" value="ECO:0007669"/>
    <property type="project" value="InterPro"/>
</dbReference>
<gene>
    <name evidence="2" type="ORF">SpAn4DRAFT_1661</name>
</gene>